<feature type="compositionally biased region" description="Basic and acidic residues" evidence="1">
    <location>
        <begin position="69"/>
        <end position="86"/>
    </location>
</feature>
<dbReference type="PANTHER" id="PTHR33223:SF10">
    <property type="entry name" value="AMINOTRANSFERASE-LIKE PLANT MOBILE DOMAIN-CONTAINING PROTEIN"/>
    <property type="match status" value="1"/>
</dbReference>
<protein>
    <recommendedName>
        <fullName evidence="4">Retrotransposon gag domain-containing protein</fullName>
    </recommendedName>
</protein>
<keyword evidence="3" id="KW-1185">Reference proteome</keyword>
<name>A0A7J7FZN6_CAMSI</name>
<reference evidence="3" key="1">
    <citation type="journal article" date="2020" name="Nat. Commun.">
        <title>Genome assembly of wild tea tree DASZ reveals pedigree and selection history of tea varieties.</title>
        <authorList>
            <person name="Zhang W."/>
            <person name="Zhang Y."/>
            <person name="Qiu H."/>
            <person name="Guo Y."/>
            <person name="Wan H."/>
            <person name="Zhang X."/>
            <person name="Scossa F."/>
            <person name="Alseekh S."/>
            <person name="Zhang Q."/>
            <person name="Wang P."/>
            <person name="Xu L."/>
            <person name="Schmidt M.H."/>
            <person name="Jia X."/>
            <person name="Li D."/>
            <person name="Zhu A."/>
            <person name="Guo F."/>
            <person name="Chen W."/>
            <person name="Ni D."/>
            <person name="Usadel B."/>
            <person name="Fernie A.R."/>
            <person name="Wen W."/>
        </authorList>
    </citation>
    <scope>NUCLEOTIDE SEQUENCE [LARGE SCALE GENOMIC DNA]</scope>
    <source>
        <strain evidence="3">cv. G240</strain>
    </source>
</reference>
<evidence type="ECO:0008006" key="4">
    <source>
        <dbReference type="Google" id="ProtNLM"/>
    </source>
</evidence>
<feature type="compositionally biased region" description="Basic and acidic residues" evidence="1">
    <location>
        <begin position="348"/>
        <end position="358"/>
    </location>
</feature>
<evidence type="ECO:0000256" key="1">
    <source>
        <dbReference type="SAM" id="MobiDB-lite"/>
    </source>
</evidence>
<reference evidence="2 3" key="2">
    <citation type="submission" date="2020-07" db="EMBL/GenBank/DDBJ databases">
        <title>Genome assembly of wild tea tree DASZ reveals pedigree and selection history of tea varieties.</title>
        <authorList>
            <person name="Zhang W."/>
        </authorList>
    </citation>
    <scope>NUCLEOTIDE SEQUENCE [LARGE SCALE GENOMIC DNA]</scope>
    <source>
        <strain evidence="3">cv. G240</strain>
        <tissue evidence="2">Leaf</tissue>
    </source>
</reference>
<organism evidence="2 3">
    <name type="scientific">Camellia sinensis</name>
    <name type="common">Tea plant</name>
    <name type="synonym">Thea sinensis</name>
    <dbReference type="NCBI Taxonomy" id="4442"/>
    <lineage>
        <taxon>Eukaryota</taxon>
        <taxon>Viridiplantae</taxon>
        <taxon>Streptophyta</taxon>
        <taxon>Embryophyta</taxon>
        <taxon>Tracheophyta</taxon>
        <taxon>Spermatophyta</taxon>
        <taxon>Magnoliopsida</taxon>
        <taxon>eudicotyledons</taxon>
        <taxon>Gunneridae</taxon>
        <taxon>Pentapetalae</taxon>
        <taxon>asterids</taxon>
        <taxon>Ericales</taxon>
        <taxon>Theaceae</taxon>
        <taxon>Camellia</taxon>
    </lineage>
</organism>
<sequence>MAGVTEDPLIATDETAQRDDLTPVNMFGKETIAARRALNFGSPTTSAQETMQVIMEQAKQNEQRLENMIAKNERGQRPRARPKDTDSDSNSLPTELNKKGRSETSSSSEKSLHTRNKRRRSSSDEEDQHNPFVRRIARAALPKKFKAPSFTLYDGKSDPTDHIRHYKQAMTLHADNKALMCRIFPSSLGPLAVRWYYKMELASIKSFHQLQKSFRARFITNEIQSEETLRAYSARYWECFNLVDDACNDSMAITAFKMGLHPNSALCSSLTRRPPKTVWALMEKVEEYCKVEDDALRIKAGQMSNKTAPLEIAQPISSVPPPSPKPRQCAKRDKRQDSRRSSNQCSHRTNEKLQVDSRRSRRANKKYTELTEPITAIMTKVQHLPFFKWPSKMVGPPDTRRRDRQCEYHKDYGHETESCYALKDHLEELVQNGRLQQYMRKGKPIKALALRQDSPPLGVIHILYSLPASLTVHAIQSYPISQKQRIPNEWPRESPTITFNDSDLSGTIASHIDPFVIKLRVNRFTIERILIDPGSTSEFIYYKTFIKLGFNKSDLSPAPHPLFGFNTNPEYPLSKIIPPVRAGSRTIELEFLVVKLPSSYNVIMG</sequence>
<dbReference type="CDD" id="cd00303">
    <property type="entry name" value="retropepsin_like"/>
    <property type="match status" value="1"/>
</dbReference>
<feature type="region of interest" description="Disordered" evidence="1">
    <location>
        <begin position="69"/>
        <end position="133"/>
    </location>
</feature>
<evidence type="ECO:0000313" key="3">
    <source>
        <dbReference type="Proteomes" id="UP000593564"/>
    </source>
</evidence>
<comment type="caution">
    <text evidence="2">The sequence shown here is derived from an EMBL/GenBank/DDBJ whole genome shotgun (WGS) entry which is preliminary data.</text>
</comment>
<gene>
    <name evidence="2" type="ORF">HYC85_029189</name>
</gene>
<dbReference type="EMBL" id="JACBKZ010000014">
    <property type="protein sequence ID" value="KAF5933018.1"/>
    <property type="molecule type" value="Genomic_DNA"/>
</dbReference>
<feature type="compositionally biased region" description="Basic and acidic residues" evidence="1">
    <location>
        <begin position="330"/>
        <end position="340"/>
    </location>
</feature>
<feature type="region of interest" description="Disordered" evidence="1">
    <location>
        <begin position="312"/>
        <end position="367"/>
    </location>
</feature>
<dbReference type="PANTHER" id="PTHR33223">
    <property type="entry name" value="CCHC-TYPE DOMAIN-CONTAINING PROTEIN"/>
    <property type="match status" value="1"/>
</dbReference>
<dbReference type="AlphaFoldDB" id="A0A7J7FZN6"/>
<dbReference type="Proteomes" id="UP000593564">
    <property type="component" value="Unassembled WGS sequence"/>
</dbReference>
<proteinExistence type="predicted"/>
<evidence type="ECO:0000313" key="2">
    <source>
        <dbReference type="EMBL" id="KAF5933018.1"/>
    </source>
</evidence>
<accession>A0A7J7FZN6</accession>